<dbReference type="AlphaFoldDB" id="A0A1X7RZH1"/>
<evidence type="ECO:0000256" key="1">
    <source>
        <dbReference type="SAM" id="MobiDB-lite"/>
    </source>
</evidence>
<feature type="compositionally biased region" description="Basic and acidic residues" evidence="1">
    <location>
        <begin position="88"/>
        <end position="99"/>
    </location>
</feature>
<feature type="region of interest" description="Disordered" evidence="1">
    <location>
        <begin position="67"/>
        <end position="120"/>
    </location>
</feature>
<protein>
    <submittedName>
        <fullName evidence="2">Uncharacterized protein</fullName>
    </submittedName>
</protein>
<evidence type="ECO:0000313" key="2">
    <source>
        <dbReference type="EMBL" id="SMQ52833.1"/>
    </source>
</evidence>
<gene>
    <name evidence="2" type="ORF">ZT3D7_G7986</name>
</gene>
<keyword evidence="3" id="KW-1185">Reference proteome</keyword>
<dbReference type="Proteomes" id="UP000215127">
    <property type="component" value="Chromosome 7"/>
</dbReference>
<sequence length="120" mass="12575">MTTKTNPAGAAVQETATAATSSTQQAAYYMHNDMKFALAPSTPPPAADLPFTFTHVAHDGTKTTITFDPLSKPSAPKWAQKGVAPARAVKEKDDGERTLLLRKRGGGRGRGGRGGRGAKP</sequence>
<feature type="compositionally biased region" description="Basic residues" evidence="1">
    <location>
        <begin position="100"/>
        <end position="120"/>
    </location>
</feature>
<evidence type="ECO:0000313" key="3">
    <source>
        <dbReference type="Proteomes" id="UP000215127"/>
    </source>
</evidence>
<reference evidence="2 3" key="1">
    <citation type="submission" date="2016-06" db="EMBL/GenBank/DDBJ databases">
        <authorList>
            <person name="Kjaerup R.B."/>
            <person name="Dalgaard T.S."/>
            <person name="Juul-Madsen H.R."/>
        </authorList>
    </citation>
    <scope>NUCLEOTIDE SEQUENCE [LARGE SCALE GENOMIC DNA]</scope>
</reference>
<proteinExistence type="predicted"/>
<organism evidence="2 3">
    <name type="scientific">Zymoseptoria tritici (strain ST99CH_3D7)</name>
    <dbReference type="NCBI Taxonomy" id="1276538"/>
    <lineage>
        <taxon>Eukaryota</taxon>
        <taxon>Fungi</taxon>
        <taxon>Dikarya</taxon>
        <taxon>Ascomycota</taxon>
        <taxon>Pezizomycotina</taxon>
        <taxon>Dothideomycetes</taxon>
        <taxon>Dothideomycetidae</taxon>
        <taxon>Mycosphaerellales</taxon>
        <taxon>Mycosphaerellaceae</taxon>
        <taxon>Zymoseptoria</taxon>
    </lineage>
</organism>
<name>A0A1X7RZH1_ZYMT9</name>
<dbReference type="EMBL" id="LT853698">
    <property type="protein sequence ID" value="SMQ52833.1"/>
    <property type="molecule type" value="Genomic_DNA"/>
</dbReference>
<accession>A0A1X7RZH1</accession>